<dbReference type="AlphaFoldDB" id="A0A8G0L2P9"/>
<sequence length="128" mass="13929">MGEMILAARGLQDQFLQVPHEDGVKTCFARTWPVPSSLAKMNAEARARSATGWPDAALRTDSELVMRHASSAIPGNSSTRTGKEVGQRRVQEIHWASMGFSAVLLRVMGPSGAVLEGRFMTAETDRET</sequence>
<keyword evidence="2" id="KW-1185">Reference proteome</keyword>
<dbReference type="Proteomes" id="UP000826661">
    <property type="component" value="Chromosome I"/>
</dbReference>
<protein>
    <submittedName>
        <fullName evidence="1">Uncharacterized protein</fullName>
    </submittedName>
</protein>
<name>A0A8G0L2P9_9HYPO</name>
<evidence type="ECO:0000313" key="2">
    <source>
        <dbReference type="Proteomes" id="UP000826661"/>
    </source>
</evidence>
<reference evidence="1 2" key="1">
    <citation type="journal article" date="2021" name="BMC Genomics">
        <title>Telomere-to-telomere genome assembly of asparaginase-producing Trichoderma simmonsii.</title>
        <authorList>
            <person name="Chung D."/>
            <person name="Kwon Y.M."/>
            <person name="Yang Y."/>
        </authorList>
    </citation>
    <scope>NUCLEOTIDE SEQUENCE [LARGE SCALE GENOMIC DNA]</scope>
    <source>
        <strain evidence="1 2">GH-Sj1</strain>
    </source>
</reference>
<dbReference type="EMBL" id="CP075864">
    <property type="protein sequence ID" value="QYS93478.1"/>
    <property type="molecule type" value="Genomic_DNA"/>
</dbReference>
<organism evidence="1 2">
    <name type="scientific">Trichoderma simmonsii</name>
    <dbReference type="NCBI Taxonomy" id="1491479"/>
    <lineage>
        <taxon>Eukaryota</taxon>
        <taxon>Fungi</taxon>
        <taxon>Dikarya</taxon>
        <taxon>Ascomycota</taxon>
        <taxon>Pezizomycotina</taxon>
        <taxon>Sordariomycetes</taxon>
        <taxon>Hypocreomycetidae</taxon>
        <taxon>Hypocreales</taxon>
        <taxon>Hypocreaceae</taxon>
        <taxon>Trichoderma</taxon>
    </lineage>
</organism>
<proteinExistence type="predicted"/>
<evidence type="ECO:0000313" key="1">
    <source>
        <dbReference type="EMBL" id="QYS93478.1"/>
    </source>
</evidence>
<accession>A0A8G0L2P9</accession>
<gene>
    <name evidence="1" type="ORF">H0G86_000853</name>
</gene>